<protein>
    <submittedName>
        <fullName evidence="2">Iron-sulfur cluster assembly scaffold protein</fullName>
    </submittedName>
</protein>
<name>A0A4R0PE20_9HYPH</name>
<sequence>MIDDIYNAKLLEYAGNIGRTQRLEDPDASAKAHSKLCGSTVTIDLKMDGDTVSDYGQEVKACALGQAASSIMAANVVGASAGELRSVRDEMFAMLKSDGPAPGGRFLDLKYLMPVKDYKARHASTMLVFDAVVDALDQIAARRASAA</sequence>
<proteinExistence type="predicted"/>
<dbReference type="Gene3D" id="3.90.1010.10">
    <property type="match status" value="1"/>
</dbReference>
<dbReference type="SUPFAM" id="SSF82649">
    <property type="entry name" value="SufE/NifU"/>
    <property type="match status" value="1"/>
</dbReference>
<dbReference type="EMBL" id="SJST01000003">
    <property type="protein sequence ID" value="TCD14589.1"/>
    <property type="molecule type" value="Genomic_DNA"/>
</dbReference>
<evidence type="ECO:0000313" key="2">
    <source>
        <dbReference type="EMBL" id="TCD14589.1"/>
    </source>
</evidence>
<reference evidence="2 3" key="1">
    <citation type="journal article" date="2015" name="Antonie Van Leeuwenhoek">
        <title>Oricola cellulosilytica gen. nov., sp. nov., a cellulose-degrading bacterium of the family Phyllobacteriaceae isolated from surface seashore water, and emended descriptions of Mesorhizobium loti and Phyllobacterium myrsinacearum.</title>
        <authorList>
            <person name="Hameed A."/>
            <person name="Shahina M."/>
            <person name="Lai W.A."/>
            <person name="Lin S.Y."/>
            <person name="Young L.S."/>
            <person name="Liu Y.C."/>
            <person name="Hsu Y.H."/>
            <person name="Young C.C."/>
        </authorList>
    </citation>
    <scope>NUCLEOTIDE SEQUENCE [LARGE SCALE GENOMIC DNA]</scope>
    <source>
        <strain evidence="2 3">KCTC 52183</strain>
    </source>
</reference>
<accession>A0A4R0PE20</accession>
<evidence type="ECO:0000259" key="1">
    <source>
        <dbReference type="Pfam" id="PF01592"/>
    </source>
</evidence>
<evidence type="ECO:0000313" key="3">
    <source>
        <dbReference type="Proteomes" id="UP000291301"/>
    </source>
</evidence>
<comment type="caution">
    <text evidence="2">The sequence shown here is derived from an EMBL/GenBank/DDBJ whole genome shotgun (WGS) entry which is preliminary data.</text>
</comment>
<dbReference type="Pfam" id="PF01592">
    <property type="entry name" value="NifU_N"/>
    <property type="match status" value="1"/>
</dbReference>
<dbReference type="GO" id="GO:0005506">
    <property type="term" value="F:iron ion binding"/>
    <property type="evidence" value="ECO:0007669"/>
    <property type="project" value="InterPro"/>
</dbReference>
<dbReference type="AlphaFoldDB" id="A0A4R0PE20"/>
<feature type="domain" description="NIF system FeS cluster assembly NifU N-terminal" evidence="1">
    <location>
        <begin position="11"/>
        <end position="94"/>
    </location>
</feature>
<organism evidence="2 3">
    <name type="scientific">Oricola cellulosilytica</name>
    <dbReference type="NCBI Taxonomy" id="1429082"/>
    <lineage>
        <taxon>Bacteria</taxon>
        <taxon>Pseudomonadati</taxon>
        <taxon>Pseudomonadota</taxon>
        <taxon>Alphaproteobacteria</taxon>
        <taxon>Hyphomicrobiales</taxon>
        <taxon>Ahrensiaceae</taxon>
        <taxon>Oricola</taxon>
    </lineage>
</organism>
<dbReference type="OrthoDB" id="7857113at2"/>
<dbReference type="CDD" id="cd06664">
    <property type="entry name" value="IscU_like"/>
    <property type="match status" value="1"/>
</dbReference>
<dbReference type="Proteomes" id="UP000291301">
    <property type="component" value="Unassembled WGS sequence"/>
</dbReference>
<keyword evidence="3" id="KW-1185">Reference proteome</keyword>
<gene>
    <name evidence="2" type="ORF">E0D97_11110</name>
</gene>
<dbReference type="GO" id="GO:0016226">
    <property type="term" value="P:iron-sulfur cluster assembly"/>
    <property type="evidence" value="ECO:0007669"/>
    <property type="project" value="InterPro"/>
</dbReference>
<dbReference type="GO" id="GO:0051536">
    <property type="term" value="F:iron-sulfur cluster binding"/>
    <property type="evidence" value="ECO:0007669"/>
    <property type="project" value="InterPro"/>
</dbReference>
<dbReference type="RefSeq" id="WP_131568767.1">
    <property type="nucleotide sequence ID" value="NZ_JAINFK010000009.1"/>
</dbReference>
<dbReference type="InterPro" id="IPR002871">
    <property type="entry name" value="NIF_FeS_clus_asmbl_NifU_N"/>
</dbReference>